<reference evidence="2 3" key="2">
    <citation type="submission" date="2018-11" db="EMBL/GenBank/DDBJ databases">
        <authorList>
            <consortium name="Pathogen Informatics"/>
        </authorList>
    </citation>
    <scope>NUCLEOTIDE SEQUENCE [LARGE SCALE GENOMIC DNA]</scope>
    <source>
        <strain evidence="2 3">Costa Rica</strain>
    </source>
</reference>
<evidence type="ECO:0000313" key="3">
    <source>
        <dbReference type="Proteomes" id="UP000267027"/>
    </source>
</evidence>
<dbReference type="EMBL" id="UYYA01004082">
    <property type="protein sequence ID" value="VDM59424.1"/>
    <property type="molecule type" value="Genomic_DNA"/>
</dbReference>
<dbReference type="Proteomes" id="UP000267027">
    <property type="component" value="Unassembled WGS sequence"/>
</dbReference>
<keyword evidence="1" id="KW-0472">Membrane</keyword>
<dbReference type="AlphaFoldDB" id="A0A0R3PQY6"/>
<sequence length="119" mass="13510">MDSALGSSLFFIMYFDMMVLTTLSCLKKRTEITIKKIDQPPTRTSALLQPKAIELNQKEKLIKGGLKTGKYAYPTFDDIKSDWSDKEQKTGGHKKSVRFVFVLTYDPPKPLAFSNRTAL</sequence>
<evidence type="ECO:0000313" key="4">
    <source>
        <dbReference type="WBParaSite" id="ACOC_0000783801-mRNA-1"/>
    </source>
</evidence>
<evidence type="ECO:0000256" key="1">
    <source>
        <dbReference type="SAM" id="Phobius"/>
    </source>
</evidence>
<gene>
    <name evidence="2" type="ORF">ACOC_LOCUS7839</name>
</gene>
<name>A0A0R3PQY6_ANGCS</name>
<proteinExistence type="predicted"/>
<evidence type="ECO:0000313" key="2">
    <source>
        <dbReference type="EMBL" id="VDM59424.1"/>
    </source>
</evidence>
<dbReference type="OMA" id="FFIMYFD"/>
<organism evidence="4">
    <name type="scientific">Angiostrongylus costaricensis</name>
    <name type="common">Nematode worm</name>
    <dbReference type="NCBI Taxonomy" id="334426"/>
    <lineage>
        <taxon>Eukaryota</taxon>
        <taxon>Metazoa</taxon>
        <taxon>Ecdysozoa</taxon>
        <taxon>Nematoda</taxon>
        <taxon>Chromadorea</taxon>
        <taxon>Rhabditida</taxon>
        <taxon>Rhabditina</taxon>
        <taxon>Rhabditomorpha</taxon>
        <taxon>Strongyloidea</taxon>
        <taxon>Metastrongylidae</taxon>
        <taxon>Angiostrongylus</taxon>
    </lineage>
</organism>
<keyword evidence="3" id="KW-1185">Reference proteome</keyword>
<feature type="transmembrane region" description="Helical" evidence="1">
    <location>
        <begin position="6"/>
        <end position="26"/>
    </location>
</feature>
<keyword evidence="1" id="KW-1133">Transmembrane helix</keyword>
<reference evidence="4" key="1">
    <citation type="submission" date="2017-02" db="UniProtKB">
        <authorList>
            <consortium name="WormBaseParasite"/>
        </authorList>
    </citation>
    <scope>IDENTIFICATION</scope>
</reference>
<protein>
    <submittedName>
        <fullName evidence="2 4">Uncharacterized protein</fullName>
    </submittedName>
</protein>
<accession>A0A0R3PQY6</accession>
<dbReference type="WBParaSite" id="ACOC_0000783801-mRNA-1">
    <property type="protein sequence ID" value="ACOC_0000783801-mRNA-1"/>
    <property type="gene ID" value="ACOC_0000783801"/>
</dbReference>
<keyword evidence="1" id="KW-0812">Transmembrane</keyword>
<dbReference type="OrthoDB" id="5869425at2759"/>